<dbReference type="Proteomes" id="UP000270924">
    <property type="component" value="Unassembled WGS sequence"/>
</dbReference>
<dbReference type="InParanoid" id="A0A3P7E7G8"/>
<feature type="domain" description="PH" evidence="1">
    <location>
        <begin position="1"/>
        <end position="31"/>
    </location>
</feature>
<evidence type="ECO:0000313" key="3">
    <source>
        <dbReference type="Proteomes" id="UP000270924"/>
    </source>
</evidence>
<organism evidence="2 3">
    <name type="scientific">Wuchereria bancrofti</name>
    <dbReference type="NCBI Taxonomy" id="6293"/>
    <lineage>
        <taxon>Eukaryota</taxon>
        <taxon>Metazoa</taxon>
        <taxon>Ecdysozoa</taxon>
        <taxon>Nematoda</taxon>
        <taxon>Chromadorea</taxon>
        <taxon>Rhabditida</taxon>
        <taxon>Spirurina</taxon>
        <taxon>Spiruromorpha</taxon>
        <taxon>Filarioidea</taxon>
        <taxon>Onchocercidae</taxon>
        <taxon>Wuchereria</taxon>
    </lineage>
</organism>
<dbReference type="InterPro" id="IPR001849">
    <property type="entry name" value="PH_domain"/>
</dbReference>
<dbReference type="EMBL" id="UYWW01010092">
    <property type="protein sequence ID" value="VDM17423.1"/>
    <property type="molecule type" value="Genomic_DNA"/>
</dbReference>
<evidence type="ECO:0000313" key="2">
    <source>
        <dbReference type="EMBL" id="VDM17423.1"/>
    </source>
</evidence>
<dbReference type="PROSITE" id="PS50003">
    <property type="entry name" value="PH_DOMAIN"/>
    <property type="match status" value="1"/>
</dbReference>
<evidence type="ECO:0000259" key="1">
    <source>
        <dbReference type="PROSITE" id="PS50003"/>
    </source>
</evidence>
<name>A0A3P7E7G8_WUCBA</name>
<keyword evidence="3" id="KW-1185">Reference proteome</keyword>
<accession>A0A3P7E7G8</accession>
<sequence>MVVGRHTSYKMCAFSQEEMNQWISAIELSGKDSVQSLSVLVTSVVFCMLFAQRSLVQEHDIMMYNLYNPSLCSIHACK</sequence>
<proteinExistence type="predicted"/>
<dbReference type="AlphaFoldDB" id="A0A3P7E7G8"/>
<protein>
    <recommendedName>
        <fullName evidence="1">PH domain-containing protein</fullName>
    </recommendedName>
</protein>
<reference evidence="2 3" key="1">
    <citation type="submission" date="2018-11" db="EMBL/GenBank/DDBJ databases">
        <authorList>
            <consortium name="Pathogen Informatics"/>
        </authorList>
    </citation>
    <scope>NUCLEOTIDE SEQUENCE [LARGE SCALE GENOMIC DNA]</scope>
</reference>
<gene>
    <name evidence="2" type="ORF">WBA_LOCUS9729</name>
</gene>